<dbReference type="SUPFAM" id="SSF51735">
    <property type="entry name" value="NAD(P)-binding Rossmann-fold domains"/>
    <property type="match status" value="1"/>
</dbReference>
<feature type="domain" description="GFO/IDH/MocA-like oxidoreductase" evidence="4">
    <location>
        <begin position="143"/>
        <end position="242"/>
    </location>
</feature>
<protein>
    <submittedName>
        <fullName evidence="5">Gfo/Idh/MocA family oxidoreductase</fullName>
    </submittedName>
</protein>
<dbReference type="RefSeq" id="WP_161717256.1">
    <property type="nucleotide sequence ID" value="NZ_JAAAPO010000002.1"/>
</dbReference>
<dbReference type="EMBL" id="JAAAPO010000002">
    <property type="protein sequence ID" value="NBC35978.1"/>
    <property type="molecule type" value="Genomic_DNA"/>
</dbReference>
<evidence type="ECO:0000259" key="4">
    <source>
        <dbReference type="Pfam" id="PF22725"/>
    </source>
</evidence>
<dbReference type="Pfam" id="PF01408">
    <property type="entry name" value="GFO_IDH_MocA"/>
    <property type="match status" value="1"/>
</dbReference>
<dbReference type="PANTHER" id="PTHR43818">
    <property type="entry name" value="BCDNA.GH03377"/>
    <property type="match status" value="1"/>
</dbReference>
<evidence type="ECO:0000313" key="6">
    <source>
        <dbReference type="Proteomes" id="UP000753724"/>
    </source>
</evidence>
<reference evidence="6" key="1">
    <citation type="submission" date="2020-01" db="EMBL/GenBank/DDBJ databases">
        <title>Sphingomonas sp. strain CSW-10.</title>
        <authorList>
            <person name="Chen W.-M."/>
        </authorList>
    </citation>
    <scope>NUCLEOTIDE SEQUENCE [LARGE SCALE GENOMIC DNA]</scope>
    <source>
        <strain evidence="6">FSY-8</strain>
    </source>
</reference>
<name>A0ABW9XBR1_9SPHN</name>
<evidence type="ECO:0000256" key="1">
    <source>
        <dbReference type="ARBA" id="ARBA00023002"/>
    </source>
</evidence>
<feature type="domain" description="Gfo/Idh/MocA-like oxidoreductase N-terminal" evidence="3">
    <location>
        <begin position="10"/>
        <end position="125"/>
    </location>
</feature>
<dbReference type="Proteomes" id="UP000753724">
    <property type="component" value="Unassembled WGS sequence"/>
</dbReference>
<accession>A0ABW9XBR1</accession>
<dbReference type="Gene3D" id="3.30.360.10">
    <property type="entry name" value="Dihydrodipicolinate Reductase, domain 2"/>
    <property type="match status" value="1"/>
</dbReference>
<evidence type="ECO:0000259" key="3">
    <source>
        <dbReference type="Pfam" id="PF01408"/>
    </source>
</evidence>
<proteinExistence type="predicted"/>
<evidence type="ECO:0000313" key="5">
    <source>
        <dbReference type="EMBL" id="NBC35978.1"/>
    </source>
</evidence>
<dbReference type="InterPro" id="IPR000683">
    <property type="entry name" value="Gfo/Idh/MocA-like_OxRdtase_N"/>
</dbReference>
<evidence type="ECO:0000256" key="2">
    <source>
        <dbReference type="SAM" id="MobiDB-lite"/>
    </source>
</evidence>
<keyword evidence="1" id="KW-0560">Oxidoreductase</keyword>
<dbReference type="Gene3D" id="3.40.50.720">
    <property type="entry name" value="NAD(P)-binding Rossmann-like Domain"/>
    <property type="match status" value="1"/>
</dbReference>
<feature type="compositionally biased region" description="Low complexity" evidence="2">
    <location>
        <begin position="345"/>
        <end position="357"/>
    </location>
</feature>
<dbReference type="PANTHER" id="PTHR43818:SF11">
    <property type="entry name" value="BCDNA.GH03377"/>
    <property type="match status" value="1"/>
</dbReference>
<feature type="region of interest" description="Disordered" evidence="2">
    <location>
        <begin position="338"/>
        <end position="367"/>
    </location>
</feature>
<dbReference type="SUPFAM" id="SSF55347">
    <property type="entry name" value="Glyceraldehyde-3-phosphate dehydrogenase-like, C-terminal domain"/>
    <property type="match status" value="1"/>
</dbReference>
<dbReference type="InterPro" id="IPR036291">
    <property type="entry name" value="NAD(P)-bd_dom_sf"/>
</dbReference>
<gene>
    <name evidence="5" type="ORF">GTZ99_05345</name>
</gene>
<sequence>MSEQPVGLCLVGCGRISRAHLAAVQALAGTVRLVATVDRTLPAAQAAAAPFGAQAFDDLATALALPEVEAVLIASPNGLHAQQGLAAIAAGKHALIEKPLAESGAVARQMAQAADAAGVVLAVGHTFRQGPAFHYLTDHWADFGTLRAVEVSSCVRWEGPQAPWWATKPREEGLILSLFAPHSLDFVQLCMGADDPIRVHVEAARWQSGWQGEDEAMIIMAYPGRRLASIHISYNQPSIIDRKVLHFSNGVVEIEDGEFLRFNRELLVQPEPGVVRDGRVMGGRSLGHYFTNQLAEFAAAVRGRPHRCVTGHDAARTIDLMDRLIASARANSAADLIDPAPPVDPNAAAAPVVDPNAFGPGPVEEKA</sequence>
<dbReference type="InterPro" id="IPR050463">
    <property type="entry name" value="Gfo/Idh/MocA_oxidrdct_glycsds"/>
</dbReference>
<keyword evidence="6" id="KW-1185">Reference proteome</keyword>
<dbReference type="InterPro" id="IPR055170">
    <property type="entry name" value="GFO_IDH_MocA-like_dom"/>
</dbReference>
<organism evidence="5 6">
    <name type="scientific">Novosphingobium ovatum</name>
    <dbReference type="NCBI Taxonomy" id="1908523"/>
    <lineage>
        <taxon>Bacteria</taxon>
        <taxon>Pseudomonadati</taxon>
        <taxon>Pseudomonadota</taxon>
        <taxon>Alphaproteobacteria</taxon>
        <taxon>Sphingomonadales</taxon>
        <taxon>Sphingomonadaceae</taxon>
        <taxon>Novosphingobium</taxon>
    </lineage>
</organism>
<comment type="caution">
    <text evidence="5">The sequence shown here is derived from an EMBL/GenBank/DDBJ whole genome shotgun (WGS) entry which is preliminary data.</text>
</comment>
<dbReference type="Pfam" id="PF22725">
    <property type="entry name" value="GFO_IDH_MocA_C3"/>
    <property type="match status" value="1"/>
</dbReference>